<dbReference type="Pfam" id="PF14870">
    <property type="entry name" value="PSII_BNR"/>
    <property type="match status" value="2"/>
</dbReference>
<keyword evidence="3" id="KW-0732">Signal</keyword>
<evidence type="ECO:0000256" key="2">
    <source>
        <dbReference type="ARBA" id="ARBA00023276"/>
    </source>
</evidence>
<dbReference type="InterPro" id="IPR028203">
    <property type="entry name" value="PSII_CF48-like_dom"/>
</dbReference>
<feature type="domain" description="Photosynthesis system II assembly factor Ycf48/Hcf136-like" evidence="4">
    <location>
        <begin position="285"/>
        <end position="402"/>
    </location>
</feature>
<gene>
    <name evidence="5" type="ORF">GMBLW1_12410</name>
</gene>
<accession>A0A6C2YND9</accession>
<dbReference type="InterPro" id="IPR015943">
    <property type="entry name" value="WD40/YVTN_repeat-like_dom_sf"/>
</dbReference>
<dbReference type="SUPFAM" id="SSF49344">
    <property type="entry name" value="CBD9-like"/>
    <property type="match status" value="1"/>
</dbReference>
<dbReference type="EMBL" id="LR586016">
    <property type="protein sequence ID" value="VIP02719.1"/>
    <property type="molecule type" value="Genomic_DNA"/>
</dbReference>
<dbReference type="Gene3D" id="2.60.40.1190">
    <property type="match status" value="1"/>
</dbReference>
<dbReference type="InterPro" id="IPR024078">
    <property type="entry name" value="LmbE-like_dom_sf"/>
</dbReference>
<dbReference type="PANTHER" id="PTHR47199:SF2">
    <property type="entry name" value="PHOTOSYSTEM II STABILITY_ASSEMBLY FACTOR HCF136, CHLOROPLASTIC"/>
    <property type="match status" value="1"/>
</dbReference>
<evidence type="ECO:0000256" key="3">
    <source>
        <dbReference type="SAM" id="SignalP"/>
    </source>
</evidence>
<feature type="signal peptide" evidence="3">
    <location>
        <begin position="1"/>
        <end position="20"/>
    </location>
</feature>
<dbReference type="Gene3D" id="1.25.40.10">
    <property type="entry name" value="Tetratricopeptide repeat domain"/>
    <property type="match status" value="1"/>
</dbReference>
<dbReference type="EMBL" id="LR593887">
    <property type="protein sequence ID" value="VTS02248.1"/>
    <property type="molecule type" value="Genomic_DNA"/>
</dbReference>
<evidence type="ECO:0000256" key="1">
    <source>
        <dbReference type="ARBA" id="ARBA00022531"/>
    </source>
</evidence>
<reference evidence="5" key="1">
    <citation type="submission" date="2019-04" db="EMBL/GenBank/DDBJ databases">
        <authorList>
            <consortium name="Science for Life Laboratories"/>
        </authorList>
    </citation>
    <scope>NUCLEOTIDE SEQUENCE</scope>
    <source>
        <strain evidence="5">MBLW1</strain>
    </source>
</reference>
<keyword evidence="6" id="KW-1185">Reference proteome</keyword>
<name>A0A6C2YND9_9BACT</name>
<dbReference type="SUPFAM" id="SSF110296">
    <property type="entry name" value="Oligoxyloglucan reducing end-specific cellobiohydrolase"/>
    <property type="match status" value="2"/>
</dbReference>
<protein>
    <recommendedName>
        <fullName evidence="4">Photosynthesis system II assembly factor Ycf48/Hcf136-like domain-containing protein</fullName>
    </recommendedName>
</protein>
<feature type="chain" id="PRO_5033534840" description="Photosynthesis system II assembly factor Ycf48/Hcf136-like domain-containing protein" evidence="3">
    <location>
        <begin position="21"/>
        <end position="1034"/>
    </location>
</feature>
<dbReference type="Gene3D" id="2.130.10.10">
    <property type="entry name" value="YVTN repeat-like/Quinoprotein amine dehydrogenase"/>
    <property type="match status" value="1"/>
</dbReference>
<dbReference type="Gene3D" id="3.40.50.10320">
    <property type="entry name" value="LmbE-like"/>
    <property type="match status" value="1"/>
</dbReference>
<dbReference type="RefSeq" id="WP_162657864.1">
    <property type="nucleotide sequence ID" value="NZ_LR593887.1"/>
</dbReference>
<evidence type="ECO:0000259" key="4">
    <source>
        <dbReference type="Pfam" id="PF14870"/>
    </source>
</evidence>
<dbReference type="GO" id="GO:0009523">
    <property type="term" value="C:photosystem II"/>
    <property type="evidence" value="ECO:0007669"/>
    <property type="project" value="UniProtKB-KW"/>
</dbReference>
<proteinExistence type="predicted"/>
<keyword evidence="1" id="KW-0602">Photosynthesis</keyword>
<sequence>MQRTILAWLGSLLLLGRLDAAPTPFFNDAPLRAVQFVDRNEGWAVGDDGTIWHTIDSGTTWERQPSGTRASLRAVHFLTPYTGWIVGRMELPSGGNVGVVLHTTDGGLTWDQVTNGELPALNVVKSFDEKTVVVAGDGNEAFPTGIFRSVNGGRTWQPVAGNRSPSWLAGDFVDSENGTLGGAWSRLAPIRNGRFAEADVDLLSGRSVRSMKIVGQRAVAVGQGGLVMLSRDSAGVRWGFATVPMNPETLACLDFNGVAMLDSHLWVVGRPGSVILHSPDFGKSWDVLKTPRTVPLHAVHFISHEEGWAVGEFGTILATADGGKTWKVQREGAQRSGLLAIHAQPDALNLETVALLGHEQGYISAAMIVTSPDATSSPMELATRGERAAYAMRATGGGTAEMLWQFPWHSERDRLEAGQIAAHWQKMHDGRSNDLLLRQMVLAFRMWRPEVVLVDPIDSTDPLANLMREAVKEAFKQSADESIFPEQIRQLGLTGWAPKKVYAATKQGLNAPVSMEFSRVTPHLADTPKHVANKALPLIGDRAAVAVQHYRLVAARGNDALNHRDLMEAIDLAPGGTSRRELPPIDARRTQEIEQLETNLRHWQVLESLGTASGNQNQLASPDQVIGSLATTLKKLPDDHAAYGTALLARQYAAQGRWTLAREAYFLLVDRYPAHPLALEGYRWLARFHASGEARRRHELGQFQKVTETVIRPINSVALPNVGPRPQTDTESRLTLISDAAGARNWLEGSLEVEPRLAGFGPNFVRDPSIQMTLQSARRQLGKVDAAKQWYVSYLNATRIPGAEGGEATQHVWRDNAISELWVLDRSKPKPVKPLFYCKEALTRPHLDGQLNDAVWADLQPMVLGDALGQSATQSHATTVKWAHDAEFLYIGITCKRPAVAQFPEKPSKRGYDADLSGQDRVSLMLDLDRDYATYYRLEVDHRGLVADDCWGDRSWNPKWFVAVHNEPTLWTAELAIPIAELTGDPLTTGRIWACNAVRTIPNIGVQAWSRPADTTPRPEGMGLLEFVTPRRSR</sequence>
<dbReference type="InParanoid" id="A0A6C2YND9"/>
<evidence type="ECO:0000313" key="6">
    <source>
        <dbReference type="Proteomes" id="UP000464378"/>
    </source>
</evidence>
<dbReference type="Proteomes" id="UP000464378">
    <property type="component" value="Chromosome"/>
</dbReference>
<keyword evidence="2" id="KW-0604">Photosystem II</keyword>
<evidence type="ECO:0000313" key="5">
    <source>
        <dbReference type="EMBL" id="VIP02719.1"/>
    </source>
</evidence>
<dbReference type="GO" id="GO:0015979">
    <property type="term" value="P:photosynthesis"/>
    <property type="evidence" value="ECO:0007669"/>
    <property type="project" value="UniProtKB-KW"/>
</dbReference>
<organism evidence="5">
    <name type="scientific">Tuwongella immobilis</name>
    <dbReference type="NCBI Taxonomy" id="692036"/>
    <lineage>
        <taxon>Bacteria</taxon>
        <taxon>Pseudomonadati</taxon>
        <taxon>Planctomycetota</taxon>
        <taxon>Planctomycetia</taxon>
        <taxon>Gemmatales</taxon>
        <taxon>Gemmataceae</taxon>
        <taxon>Tuwongella</taxon>
    </lineage>
</organism>
<feature type="domain" description="Photosynthesis system II assembly factor Ycf48/Hcf136-like" evidence="4">
    <location>
        <begin position="32"/>
        <end position="158"/>
    </location>
</feature>
<dbReference type="AlphaFoldDB" id="A0A6C2YND9"/>
<dbReference type="InterPro" id="IPR011990">
    <property type="entry name" value="TPR-like_helical_dom_sf"/>
</dbReference>
<dbReference type="KEGG" id="tim:GMBLW1_12410"/>
<dbReference type="PANTHER" id="PTHR47199">
    <property type="entry name" value="PHOTOSYSTEM II STABILITY/ASSEMBLY FACTOR HCF136, CHLOROPLASTIC"/>
    <property type="match status" value="1"/>
</dbReference>